<feature type="transmembrane region" description="Helical" evidence="1">
    <location>
        <begin position="87"/>
        <end position="105"/>
    </location>
</feature>
<protein>
    <recommendedName>
        <fullName evidence="4">DUF4203 domain-containing protein</fullName>
    </recommendedName>
</protein>
<name>A0AA85AM24_9TREM</name>
<accession>A0AA85AM24</accession>
<dbReference type="AlphaFoldDB" id="A0AA85AM24"/>
<evidence type="ECO:0008006" key="4">
    <source>
        <dbReference type="Google" id="ProtNLM"/>
    </source>
</evidence>
<proteinExistence type="predicted"/>
<reference evidence="3" key="1">
    <citation type="submission" date="2023-11" db="UniProtKB">
        <authorList>
            <consortium name="WormBaseParasite"/>
        </authorList>
    </citation>
    <scope>IDENTIFICATION</scope>
</reference>
<dbReference type="WBParaSite" id="SMRG1_93600.1">
    <property type="protein sequence ID" value="SMRG1_93600.1"/>
    <property type="gene ID" value="SMRG1_93600"/>
</dbReference>
<feature type="transmembrane region" description="Helical" evidence="1">
    <location>
        <begin position="27"/>
        <end position="49"/>
    </location>
</feature>
<dbReference type="Proteomes" id="UP000050790">
    <property type="component" value="Unassembled WGS sequence"/>
</dbReference>
<evidence type="ECO:0000313" key="3">
    <source>
        <dbReference type="WBParaSite" id="SMRG1_93600.1"/>
    </source>
</evidence>
<keyword evidence="1" id="KW-1133">Transmembrane helix</keyword>
<feature type="transmembrane region" description="Helical" evidence="1">
    <location>
        <begin position="176"/>
        <end position="193"/>
    </location>
</feature>
<keyword evidence="1" id="KW-0472">Membrane</keyword>
<organism evidence="2 3">
    <name type="scientific">Schistosoma margrebowiei</name>
    <dbReference type="NCBI Taxonomy" id="48269"/>
    <lineage>
        <taxon>Eukaryota</taxon>
        <taxon>Metazoa</taxon>
        <taxon>Spiralia</taxon>
        <taxon>Lophotrochozoa</taxon>
        <taxon>Platyhelminthes</taxon>
        <taxon>Trematoda</taxon>
        <taxon>Digenea</taxon>
        <taxon>Strigeidida</taxon>
        <taxon>Schistosomatoidea</taxon>
        <taxon>Schistosomatidae</taxon>
        <taxon>Schistosoma</taxon>
    </lineage>
</organism>
<feature type="transmembrane region" description="Helical" evidence="1">
    <location>
        <begin position="117"/>
        <end position="139"/>
    </location>
</feature>
<feature type="transmembrane region" description="Helical" evidence="1">
    <location>
        <begin position="61"/>
        <end position="81"/>
    </location>
</feature>
<evidence type="ECO:0000256" key="1">
    <source>
        <dbReference type="SAM" id="Phobius"/>
    </source>
</evidence>
<sequence>MEFASNNVSNETCHEYSTCIFHCYTEAVVLSGFILTLIGLVLGLIIIFIRELHSTSTMNTIFIAITMIFINVGVALLMSFAKWYEQIISVTVATAFVIIAILVDVEIQGSKGIWELVLFTLCLVFVAIGFLFFIFGAIFNIKGLLVATLFCWCGEMIIVITCTKYYLDIFSKREHFSLLYCVFLLVSSQWFHINIDRISSWIINNIHKNTAYYIHSELYLHRDNHDRHKCRCCITNVICKVVRTNYFCNCGYRARHHSHFIGCKATWLRKEMDDTLVCDWRRICVNWIHSHYFVGDIKKQWSTICNFGLLVLRNFHYEYIHNILSEQLLQTKTFFFTLLCFPIDV</sequence>
<evidence type="ECO:0000313" key="2">
    <source>
        <dbReference type="Proteomes" id="UP000050790"/>
    </source>
</evidence>
<feature type="transmembrane region" description="Helical" evidence="1">
    <location>
        <begin position="145"/>
        <end position="167"/>
    </location>
</feature>
<keyword evidence="1" id="KW-0812">Transmembrane</keyword>